<dbReference type="PROSITE" id="PS01247">
    <property type="entry name" value="IUNH"/>
    <property type="match status" value="1"/>
</dbReference>
<dbReference type="InterPro" id="IPR023186">
    <property type="entry name" value="IUNH"/>
</dbReference>
<sequence>MNKAVIIDTDPGIDDAVALGIGLFSDQLDVKLITTVAGNVGIKYVTENMLKLLTFWNLKIPVAQGADGPLLREVKDASDVHGVTGMAGYEFPTPNRSCLLEETAVEAMHRTLMASAEKMTIIAIGPLTNIALLLKTHPEVKERIGELVLMGGALGRGNFGILSEFNIAIDPEAAKIVFESGLSLTVAPLDVGLKALVYPEDSEKIKDMNQTGDMMYHLFKKYRGGSFGTGLKMYDSCALAYVLCPEMFEIKETFVAVETKGEYTSGATIIDLNNKLGKEKNCRVCVDVDENKFKEWFLHAISQCK</sequence>
<comment type="caution">
    <text evidence="4">The sequence shown here is derived from an EMBL/GenBank/DDBJ whole genome shotgun (WGS) entry which is preliminary data.</text>
</comment>
<evidence type="ECO:0000256" key="1">
    <source>
        <dbReference type="ARBA" id="ARBA00022801"/>
    </source>
</evidence>
<dbReference type="CDD" id="cd02651">
    <property type="entry name" value="nuc_hydro_IU_UC_XIUA"/>
    <property type="match status" value="1"/>
</dbReference>
<dbReference type="PANTHER" id="PTHR12304">
    <property type="entry name" value="INOSINE-URIDINE PREFERRING NUCLEOSIDE HYDROLASE"/>
    <property type="match status" value="1"/>
</dbReference>
<dbReference type="Proteomes" id="UP000439965">
    <property type="component" value="Unassembled WGS sequence"/>
</dbReference>
<organism evidence="4 5">
    <name type="scientific">Enterococcus gallinarum</name>
    <dbReference type="NCBI Taxonomy" id="1353"/>
    <lineage>
        <taxon>Bacteria</taxon>
        <taxon>Bacillati</taxon>
        <taxon>Bacillota</taxon>
        <taxon>Bacilli</taxon>
        <taxon>Lactobacillales</taxon>
        <taxon>Enterococcaceae</taxon>
        <taxon>Enterococcus</taxon>
    </lineage>
</organism>
<feature type="domain" description="Inosine/uridine-preferring nucleoside hydrolase" evidence="3">
    <location>
        <begin position="5"/>
        <end position="295"/>
    </location>
</feature>
<name>A0A6I4XH31_ENTGA</name>
<evidence type="ECO:0000313" key="4">
    <source>
        <dbReference type="EMBL" id="MXS25926.1"/>
    </source>
</evidence>
<proteinExistence type="predicted"/>
<evidence type="ECO:0000259" key="3">
    <source>
        <dbReference type="Pfam" id="PF01156"/>
    </source>
</evidence>
<dbReference type="InterPro" id="IPR036452">
    <property type="entry name" value="Ribo_hydro-like"/>
</dbReference>
<protein>
    <submittedName>
        <fullName evidence="4">Ribonucleoside hydrolase RihC</fullName>
    </submittedName>
</protein>
<evidence type="ECO:0000256" key="2">
    <source>
        <dbReference type="ARBA" id="ARBA00023295"/>
    </source>
</evidence>
<dbReference type="GO" id="GO:0005829">
    <property type="term" value="C:cytosol"/>
    <property type="evidence" value="ECO:0007669"/>
    <property type="project" value="TreeGrafter"/>
</dbReference>
<dbReference type="RefSeq" id="WP_160805935.1">
    <property type="nucleotide sequence ID" value="NZ_WVTI01000005.1"/>
</dbReference>
<dbReference type="PANTHER" id="PTHR12304:SF15">
    <property type="entry name" value="NON-SPECIFIC RIBONUCLEOSIDE HYDROLASE RIHC"/>
    <property type="match status" value="1"/>
</dbReference>
<dbReference type="GO" id="GO:0045437">
    <property type="term" value="F:uridine nucleosidase activity"/>
    <property type="evidence" value="ECO:0007669"/>
    <property type="project" value="UniProtKB-ARBA"/>
</dbReference>
<accession>A0A6I4XH31</accession>
<keyword evidence="2" id="KW-0326">Glycosidase</keyword>
<dbReference type="Pfam" id="PF01156">
    <property type="entry name" value="IU_nuc_hydro"/>
    <property type="match status" value="1"/>
</dbReference>
<dbReference type="GO" id="GO:0006152">
    <property type="term" value="P:purine nucleoside catabolic process"/>
    <property type="evidence" value="ECO:0007669"/>
    <property type="project" value="TreeGrafter"/>
</dbReference>
<dbReference type="AlphaFoldDB" id="A0A6I4XH31"/>
<gene>
    <name evidence="4" type="primary">rihC</name>
    <name evidence="4" type="ORF">GTI89_07635</name>
</gene>
<keyword evidence="1 4" id="KW-0378">Hydrolase</keyword>
<dbReference type="NCBIfam" id="NF008036">
    <property type="entry name" value="PRK10768.1"/>
    <property type="match status" value="1"/>
</dbReference>
<reference evidence="4 5" key="1">
    <citation type="submission" date="2019-04" db="EMBL/GenBank/DDBJ databases">
        <title>Step-wise assembly of the neonatal virome modulated by breast feeding.</title>
        <authorList>
            <person name="Liang G."/>
            <person name="Bushman F."/>
        </authorList>
    </citation>
    <scope>NUCLEOTIDE SEQUENCE [LARGE SCALE GENOMIC DNA]</scope>
    <source>
        <strain evidence="4 5">E3404</strain>
    </source>
</reference>
<dbReference type="SUPFAM" id="SSF53590">
    <property type="entry name" value="Nucleoside hydrolase"/>
    <property type="match status" value="1"/>
</dbReference>
<dbReference type="EMBL" id="WVTI01000005">
    <property type="protein sequence ID" value="MXS25926.1"/>
    <property type="molecule type" value="Genomic_DNA"/>
</dbReference>
<dbReference type="InterPro" id="IPR001910">
    <property type="entry name" value="Inosine/uridine_hydrolase_dom"/>
</dbReference>
<dbReference type="Gene3D" id="3.90.245.10">
    <property type="entry name" value="Ribonucleoside hydrolase-like"/>
    <property type="match status" value="1"/>
</dbReference>
<dbReference type="GO" id="GO:0008477">
    <property type="term" value="F:purine nucleosidase activity"/>
    <property type="evidence" value="ECO:0007669"/>
    <property type="project" value="TreeGrafter"/>
</dbReference>
<evidence type="ECO:0000313" key="5">
    <source>
        <dbReference type="Proteomes" id="UP000439965"/>
    </source>
</evidence>
<dbReference type="InterPro" id="IPR015910">
    <property type="entry name" value="I/U_nuclsd_hydro_CS"/>
</dbReference>